<dbReference type="InterPro" id="IPR029068">
    <property type="entry name" value="Glyas_Bleomycin-R_OHBP_Dase"/>
</dbReference>
<accession>A0A3S8ZB11</accession>
<dbReference type="SUPFAM" id="SSF54593">
    <property type="entry name" value="Glyoxalase/Bleomycin resistance protein/Dihydroxybiphenyl dioxygenase"/>
    <property type="match status" value="1"/>
</dbReference>
<sequence>MVMEIQVTFDAKDPRRLADFWAYVLHYRRDDPPEGFATWEEFATAHGIPEDEWENQDAIIPRDGTGPRIYFQRVPEPKTAKNRVHLDVPVAPTMTGEPFMSVLEARADELESWGATRLRRHEPTSMNRGWIVMADPEGNEFCLV</sequence>
<name>A0A3S8ZB11_9ACTO</name>
<dbReference type="EMBL" id="CP034438">
    <property type="protein sequence ID" value="AZN30656.1"/>
    <property type="molecule type" value="Genomic_DNA"/>
</dbReference>
<dbReference type="AlphaFoldDB" id="A0A3S8ZB11"/>
<protein>
    <submittedName>
        <fullName evidence="2">VOC family protein</fullName>
    </submittedName>
</protein>
<keyword evidence="3" id="KW-1185">Reference proteome</keyword>
<organism evidence="2 3">
    <name type="scientific">Flaviflexus salsibiostraticola</name>
    <dbReference type="NCBI Taxonomy" id="1282737"/>
    <lineage>
        <taxon>Bacteria</taxon>
        <taxon>Bacillati</taxon>
        <taxon>Actinomycetota</taxon>
        <taxon>Actinomycetes</taxon>
        <taxon>Actinomycetales</taxon>
        <taxon>Actinomycetaceae</taxon>
        <taxon>Flaviflexus</taxon>
    </lineage>
</organism>
<dbReference type="PANTHER" id="PTHR35908">
    <property type="entry name" value="HYPOTHETICAL FUSION PROTEIN"/>
    <property type="match status" value="1"/>
</dbReference>
<feature type="domain" description="Glyoxalase-like" evidence="1">
    <location>
        <begin position="6"/>
        <end position="144"/>
    </location>
</feature>
<dbReference type="OrthoDB" id="3212826at2"/>
<evidence type="ECO:0000313" key="3">
    <source>
        <dbReference type="Proteomes" id="UP000270021"/>
    </source>
</evidence>
<evidence type="ECO:0000313" key="2">
    <source>
        <dbReference type="EMBL" id="AZN30656.1"/>
    </source>
</evidence>
<reference evidence="2 3" key="1">
    <citation type="submission" date="2018-12" db="EMBL/GenBank/DDBJ databases">
        <title>Complete genome sequence of Flaviflexus salsibiostraticola KCTC 33148.</title>
        <authorList>
            <person name="Bae J.-W."/>
        </authorList>
    </citation>
    <scope>NUCLEOTIDE SEQUENCE [LARGE SCALE GENOMIC DNA]</scope>
    <source>
        <strain evidence="2 3">KCTC 33148</strain>
    </source>
</reference>
<dbReference type="Gene3D" id="3.10.180.10">
    <property type="entry name" value="2,3-Dihydroxybiphenyl 1,2-Dioxygenase, domain 1"/>
    <property type="match status" value="1"/>
</dbReference>
<gene>
    <name evidence="2" type="ORF">EJO69_10340</name>
</gene>
<dbReference type="Pfam" id="PF18029">
    <property type="entry name" value="Glyoxalase_6"/>
    <property type="match status" value="1"/>
</dbReference>
<dbReference type="Proteomes" id="UP000270021">
    <property type="component" value="Chromosome"/>
</dbReference>
<proteinExistence type="predicted"/>
<evidence type="ECO:0000259" key="1">
    <source>
        <dbReference type="Pfam" id="PF18029"/>
    </source>
</evidence>
<dbReference type="InterPro" id="IPR041581">
    <property type="entry name" value="Glyoxalase_6"/>
</dbReference>
<dbReference type="PANTHER" id="PTHR35908:SF1">
    <property type="entry name" value="CONSERVED PROTEIN"/>
    <property type="match status" value="1"/>
</dbReference>
<dbReference type="KEGG" id="fsl:EJO69_10340"/>